<proteinExistence type="predicted"/>
<dbReference type="EMBL" id="BK035393">
    <property type="protein sequence ID" value="DAG97983.1"/>
    <property type="molecule type" value="Genomic_DNA"/>
</dbReference>
<sequence>MDFIVKKNNDDVFMRNIIVALSKFLYDVIKIVEVKDGEEILKTVKIFYGSVDQQYLSDMFLDPHQYEWLQDDLTEDDYKKIVEGQYRKVPYGVFTFESAGLQPNQMSGGYERAEFVMDVENEMGVSTETFSARTNFVPEQFNVSIEIKASSEIERMKIYDAFIEKLWKANMFYFRYKGFQGLPCTVTFPENAQMEKNLSFKSNANDKLPMMKLALKLDTVRPIIDETTIMMKKNQAKVTFINTKVVIGGNGTRKYPINIVPSSSEIKTHEQTEDFWAGEEI</sequence>
<protein>
    <submittedName>
        <fullName evidence="1">Uncharacterized protein</fullName>
    </submittedName>
</protein>
<name>A0A8S5VU23_9CAUD</name>
<evidence type="ECO:0000313" key="1">
    <source>
        <dbReference type="EMBL" id="DAG97983.1"/>
    </source>
</evidence>
<accession>A0A8S5VU23</accession>
<reference evidence="1" key="1">
    <citation type="journal article" date="2021" name="Proc. Natl. Acad. Sci. U.S.A.">
        <title>A Catalog of Tens of Thousands of Viruses from Human Metagenomes Reveals Hidden Associations with Chronic Diseases.</title>
        <authorList>
            <person name="Tisza M.J."/>
            <person name="Buck C.B."/>
        </authorList>
    </citation>
    <scope>NUCLEOTIDE SEQUENCE</scope>
    <source>
        <strain evidence="1">CtASH1</strain>
    </source>
</reference>
<organism evidence="1">
    <name type="scientific">Ackermannviridae sp</name>
    <dbReference type="NCBI Taxonomy" id="2831612"/>
    <lineage>
        <taxon>Viruses</taxon>
        <taxon>Duplodnaviria</taxon>
        <taxon>Heunggongvirae</taxon>
        <taxon>Uroviricota</taxon>
        <taxon>Caudoviricetes</taxon>
        <taxon>Pantevenvirales</taxon>
        <taxon>Ackermannviridae</taxon>
    </lineage>
</organism>